<name>A0A0V0RAU1_9BILA</name>
<accession>A0A0V0RAU1</accession>
<gene>
    <name evidence="1" type="ORF">T07_8922</name>
</gene>
<evidence type="ECO:0000313" key="1">
    <source>
        <dbReference type="EMBL" id="KRX11623.1"/>
    </source>
</evidence>
<evidence type="ECO:0000313" key="2">
    <source>
        <dbReference type="Proteomes" id="UP000054630"/>
    </source>
</evidence>
<sequence>MDCEYHGVCCEGYIQEACCEQGSFEPIVGRTRGVVLR</sequence>
<dbReference type="AlphaFoldDB" id="A0A0V0RAU1"/>
<proteinExistence type="predicted"/>
<organism evidence="1 2">
    <name type="scientific">Trichinella nelsoni</name>
    <dbReference type="NCBI Taxonomy" id="6336"/>
    <lineage>
        <taxon>Eukaryota</taxon>
        <taxon>Metazoa</taxon>
        <taxon>Ecdysozoa</taxon>
        <taxon>Nematoda</taxon>
        <taxon>Enoplea</taxon>
        <taxon>Dorylaimia</taxon>
        <taxon>Trichinellida</taxon>
        <taxon>Trichinellidae</taxon>
        <taxon>Trichinella</taxon>
    </lineage>
</organism>
<feature type="non-terminal residue" evidence="1">
    <location>
        <position position="37"/>
    </location>
</feature>
<dbReference type="EMBL" id="JYDL01001765">
    <property type="protein sequence ID" value="KRX11623.1"/>
    <property type="molecule type" value="Genomic_DNA"/>
</dbReference>
<reference evidence="1 2" key="1">
    <citation type="submission" date="2015-01" db="EMBL/GenBank/DDBJ databases">
        <title>Evolution of Trichinella species and genotypes.</title>
        <authorList>
            <person name="Korhonen P.K."/>
            <person name="Edoardo P."/>
            <person name="Giuseppe L.R."/>
            <person name="Gasser R.B."/>
        </authorList>
    </citation>
    <scope>NUCLEOTIDE SEQUENCE [LARGE SCALE GENOMIC DNA]</scope>
    <source>
        <strain evidence="1">ISS37</strain>
    </source>
</reference>
<protein>
    <submittedName>
        <fullName evidence="1">Uncharacterized protein</fullName>
    </submittedName>
</protein>
<keyword evidence="2" id="KW-1185">Reference proteome</keyword>
<comment type="caution">
    <text evidence="1">The sequence shown here is derived from an EMBL/GenBank/DDBJ whole genome shotgun (WGS) entry which is preliminary data.</text>
</comment>
<dbReference type="Proteomes" id="UP000054630">
    <property type="component" value="Unassembled WGS sequence"/>
</dbReference>